<dbReference type="AlphaFoldDB" id="A0A0G1D5K4"/>
<comment type="caution">
    <text evidence="2">The sequence shown here is derived from an EMBL/GenBank/DDBJ whole genome shotgun (WGS) entry which is preliminary data.</text>
</comment>
<dbReference type="Pfam" id="PF01996">
    <property type="entry name" value="F420_ligase"/>
    <property type="match status" value="1"/>
</dbReference>
<evidence type="ECO:0000313" key="3">
    <source>
        <dbReference type="Proteomes" id="UP000034837"/>
    </source>
</evidence>
<gene>
    <name evidence="2" type="ORF">UV20_C0002G0112</name>
</gene>
<dbReference type="PANTHER" id="PTHR47917:SF1">
    <property type="entry name" value="COENZYME F420:L-GLUTAMATE LIGASE"/>
    <property type="match status" value="1"/>
</dbReference>
<organism evidence="2 3">
    <name type="scientific">Candidatus Magasanikbacteria bacterium GW2011_GWA2_42_32</name>
    <dbReference type="NCBI Taxonomy" id="1619039"/>
    <lineage>
        <taxon>Bacteria</taxon>
        <taxon>Candidatus Magasanikiibacteriota</taxon>
    </lineage>
</organism>
<dbReference type="Gene3D" id="3.30.1330.100">
    <property type="entry name" value="CofE-like"/>
    <property type="match status" value="1"/>
</dbReference>
<feature type="domain" description="Coenzyme F420:L-glutamate ligase-like" evidence="1">
    <location>
        <begin position="24"/>
        <end position="176"/>
    </location>
</feature>
<accession>A0A0G1D5K4</accession>
<evidence type="ECO:0000313" key="2">
    <source>
        <dbReference type="EMBL" id="KKS57323.1"/>
    </source>
</evidence>
<reference evidence="2 3" key="1">
    <citation type="journal article" date="2015" name="Nature">
        <title>rRNA introns, odd ribosomes, and small enigmatic genomes across a large radiation of phyla.</title>
        <authorList>
            <person name="Brown C.T."/>
            <person name="Hug L.A."/>
            <person name="Thomas B.C."/>
            <person name="Sharon I."/>
            <person name="Castelle C.J."/>
            <person name="Singh A."/>
            <person name="Wilkins M.J."/>
            <person name="Williams K.H."/>
            <person name="Banfield J.F."/>
        </authorList>
    </citation>
    <scope>NUCLEOTIDE SEQUENCE [LARGE SCALE GENOMIC DNA]</scope>
</reference>
<dbReference type="EMBL" id="LCDO01000002">
    <property type="protein sequence ID" value="KKS57323.1"/>
    <property type="molecule type" value="Genomic_DNA"/>
</dbReference>
<dbReference type="PANTHER" id="PTHR47917">
    <property type="match status" value="1"/>
</dbReference>
<keyword evidence="2" id="KW-0436">Ligase</keyword>
<dbReference type="SUPFAM" id="SSF144010">
    <property type="entry name" value="CofE-like"/>
    <property type="match status" value="1"/>
</dbReference>
<proteinExistence type="predicted"/>
<protein>
    <submittedName>
        <fullName evidence="2">Gamma-glutamyl ligase superfamily</fullName>
    </submittedName>
</protein>
<evidence type="ECO:0000259" key="1">
    <source>
        <dbReference type="Pfam" id="PF01996"/>
    </source>
</evidence>
<dbReference type="Proteomes" id="UP000034837">
    <property type="component" value="Unassembled WGS sequence"/>
</dbReference>
<dbReference type="GO" id="GO:0052618">
    <property type="term" value="F:coenzyme F420-0:L-glutamate ligase activity"/>
    <property type="evidence" value="ECO:0007669"/>
    <property type="project" value="TreeGrafter"/>
</dbReference>
<sequence length="230" mass="25557">MLIPNPGKNLSIEVEGKKYDRFPIKTPVIKKGDDLVVIIKNGTGQYLESGDFIFISEKIVAISQGRAYPISEIKPSWMAKFLVRFVYKSPYGIGLGSPWTMELAVREVGYFRILFAALLAAFTKPLGIRGVFYLVAGREVAAIDGPCSYTLPPYNKYAKLGPAKPHKVAQFLKEKLGHEVIIIDANDLGVNVLGKSNREIKDAWTKAIFKDNPLGQTNEQTPVCIVRELK</sequence>
<dbReference type="InterPro" id="IPR002847">
    <property type="entry name" value="F420-0_gamma-glut_ligase-dom"/>
</dbReference>
<name>A0A0G1D5K4_9BACT</name>